<dbReference type="GO" id="GO:0008831">
    <property type="term" value="F:dTDP-4-dehydrorhamnose reductase activity"/>
    <property type="evidence" value="ECO:0007669"/>
    <property type="project" value="UniProtKB-EC"/>
</dbReference>
<dbReference type="PANTHER" id="PTHR10491:SF4">
    <property type="entry name" value="METHIONINE ADENOSYLTRANSFERASE 2 SUBUNIT BETA"/>
    <property type="match status" value="1"/>
</dbReference>
<reference evidence="4" key="1">
    <citation type="submission" date="2016-03" db="EMBL/GenBank/DDBJ databases">
        <authorList>
            <person name="Ploux O."/>
        </authorList>
    </citation>
    <scope>NUCLEOTIDE SEQUENCE</scope>
    <source>
        <strain evidence="4">UC10</strain>
    </source>
</reference>
<evidence type="ECO:0000259" key="3">
    <source>
        <dbReference type="Pfam" id="PF04321"/>
    </source>
</evidence>
<dbReference type="InterPro" id="IPR036291">
    <property type="entry name" value="NAD(P)-bd_dom_sf"/>
</dbReference>
<feature type="domain" description="RmlD-like substrate binding" evidence="3">
    <location>
        <begin position="4"/>
        <end position="279"/>
    </location>
</feature>
<dbReference type="InterPro" id="IPR005913">
    <property type="entry name" value="dTDP_dehydrorham_reduct"/>
</dbReference>
<dbReference type="EC" id="1.1.1.133" evidence="2"/>
<dbReference type="SUPFAM" id="SSF51735">
    <property type="entry name" value="NAD(P)-binding Rossmann-fold domains"/>
    <property type="match status" value="1"/>
</dbReference>
<dbReference type="Pfam" id="PF04321">
    <property type="entry name" value="RmlD_sub_bind"/>
    <property type="match status" value="1"/>
</dbReference>
<dbReference type="InterPro" id="IPR029903">
    <property type="entry name" value="RmlD-like-bd"/>
</dbReference>
<dbReference type="GO" id="GO:0019305">
    <property type="term" value="P:dTDP-rhamnose biosynthetic process"/>
    <property type="evidence" value="ECO:0007669"/>
    <property type="project" value="UniProtKB-UniPathway"/>
</dbReference>
<evidence type="ECO:0000256" key="2">
    <source>
        <dbReference type="RuleBase" id="RU364082"/>
    </source>
</evidence>
<dbReference type="AlphaFoldDB" id="A0A1Y5P013"/>
<gene>
    <name evidence="4" type="primary">rmlD</name>
    <name evidence="4" type="ORF">MHPYR_120138</name>
</gene>
<evidence type="ECO:0000256" key="1">
    <source>
        <dbReference type="ARBA" id="ARBA00010944"/>
    </source>
</evidence>
<dbReference type="GO" id="GO:0005829">
    <property type="term" value="C:cytosol"/>
    <property type="evidence" value="ECO:0007669"/>
    <property type="project" value="TreeGrafter"/>
</dbReference>
<dbReference type="NCBIfam" id="TIGR01214">
    <property type="entry name" value="rmlD"/>
    <property type="match status" value="1"/>
</dbReference>
<dbReference type="UniPathway" id="UPA00124"/>
<protein>
    <recommendedName>
        <fullName evidence="2">dTDP-4-dehydrorhamnose reductase</fullName>
        <ecNumber evidence="2">1.1.1.133</ecNumber>
    </recommendedName>
</protein>
<organism evidence="4">
    <name type="scientific">uncultured Mycobacterium sp</name>
    <dbReference type="NCBI Taxonomy" id="171292"/>
    <lineage>
        <taxon>Bacteria</taxon>
        <taxon>Bacillati</taxon>
        <taxon>Actinomycetota</taxon>
        <taxon>Actinomycetes</taxon>
        <taxon>Mycobacteriales</taxon>
        <taxon>Mycobacteriaceae</taxon>
        <taxon>Mycobacterium</taxon>
        <taxon>environmental samples</taxon>
    </lineage>
</organism>
<dbReference type="Gene3D" id="3.40.50.720">
    <property type="entry name" value="NAD(P)-binding Rossmann-like Domain"/>
    <property type="match status" value="1"/>
</dbReference>
<comment type="similarity">
    <text evidence="1 2">Belongs to the dTDP-4-dehydrorhamnose reductase family.</text>
</comment>
<proteinExistence type="inferred from homology"/>
<comment type="function">
    <text evidence="2">Catalyzes the reduction of dTDP-6-deoxy-L-lyxo-4-hexulose to yield dTDP-L-rhamnose.</text>
</comment>
<keyword evidence="2" id="KW-0521">NADP</keyword>
<sequence length="292" mass="30818">MAARIVITGAGGQVGRFLAGEAARRGRAVSALTHQQWDITDPAAAERFIAEGDLVVNCAAIANVDTAEADPDTAYAINATGPETVAHACARVGAQLIHLSTDYVFDGQQRHPYEVGDDAAPLGVYGRTKLAGELAVLAAMPDAHVVRTSWVYTGGAGNDVVAGLRRAAATDRVIDAVDDQTGSPTYVKDLVDALLEIGEGHVREPVLHVANDGACTRYEQARAVFEELGADPQRVRPVSAERSVRRAPRPAYSALSTAMSVRAGLSPQRPWRAALAEALVQPVNSRQLPSTP</sequence>
<dbReference type="EMBL" id="FLQS01000004">
    <property type="protein sequence ID" value="SBS71996.1"/>
    <property type="molecule type" value="Genomic_DNA"/>
</dbReference>
<accession>A0A1Y5P013</accession>
<evidence type="ECO:0000313" key="4">
    <source>
        <dbReference type="EMBL" id="SBS71996.1"/>
    </source>
</evidence>
<name>A0A1Y5P013_9MYCO</name>
<dbReference type="PANTHER" id="PTHR10491">
    <property type="entry name" value="DTDP-4-DEHYDRORHAMNOSE REDUCTASE"/>
    <property type="match status" value="1"/>
</dbReference>
<keyword evidence="2 4" id="KW-0560">Oxidoreductase</keyword>
<comment type="pathway">
    <text evidence="2">Carbohydrate biosynthesis; dTDP-L-rhamnose biosynthesis.</text>
</comment>
<dbReference type="CDD" id="cd05254">
    <property type="entry name" value="dTDP_HR_like_SDR_e"/>
    <property type="match status" value="1"/>
</dbReference>